<dbReference type="Proteomes" id="UP001227230">
    <property type="component" value="Chromosome 19"/>
</dbReference>
<dbReference type="InterPro" id="IPR054722">
    <property type="entry name" value="PolX-like_BBD"/>
</dbReference>
<dbReference type="SUPFAM" id="SSF56672">
    <property type="entry name" value="DNA/RNA polymerases"/>
    <property type="match status" value="1"/>
</dbReference>
<dbReference type="PROSITE" id="PS50994">
    <property type="entry name" value="INTEGRASE"/>
    <property type="match status" value="1"/>
</dbReference>
<dbReference type="Pfam" id="PF25597">
    <property type="entry name" value="SH3_retrovirus"/>
    <property type="match status" value="1"/>
</dbReference>
<protein>
    <recommendedName>
        <fullName evidence="2">Integrase catalytic domain-containing protein</fullName>
    </recommendedName>
</protein>
<dbReference type="InterPro" id="IPR013103">
    <property type="entry name" value="RVT_2"/>
</dbReference>
<organism evidence="3 4">
    <name type="scientific">Vitis vinifera</name>
    <name type="common">Grape</name>
    <dbReference type="NCBI Taxonomy" id="29760"/>
    <lineage>
        <taxon>Eukaryota</taxon>
        <taxon>Viridiplantae</taxon>
        <taxon>Streptophyta</taxon>
        <taxon>Embryophyta</taxon>
        <taxon>Tracheophyta</taxon>
        <taxon>Spermatophyta</taxon>
        <taxon>Magnoliopsida</taxon>
        <taxon>eudicotyledons</taxon>
        <taxon>Gunneridae</taxon>
        <taxon>Pentapetalae</taxon>
        <taxon>rosids</taxon>
        <taxon>Vitales</taxon>
        <taxon>Vitaceae</taxon>
        <taxon>Viteae</taxon>
        <taxon>Vitis</taxon>
    </lineage>
</organism>
<sequence>MDANKTGLTSSKATTEALDPFSLHHSDHPGMVLVSKVIEGDNYSTWSRAMRISLSAKDKIGFVTGSIKPPSSTDDSFPSWQRCNDMVISWQLNSIHPDIANSVIYAETASEIWADLRERFSQGNDSRIYQIKRDIVEHRQGQQSISVYYTKLKAFWDELSSYHEVLSCSCGGLEKLKERDEKERVMQFLMGLNDSYAAIRGQILLMHPLPDTRRVYSLVLQQEKQVEVSLNNGNKNHYAMLADRDNKATSAHQVQKQKTPLHCSYCDRDYHSIEKCYYLHGFPIGHKLHGKNVKPPNQRHSNANNVKVETNKAVETEAKLLPTNDGPRLTTEEYNQLMAMIRKNNGGNSQHFANATGINMSSSKIIPNCPHSNMCWIIDSGATDHVTSSAELLDPKNLPKTTTISLPNGGQAHIESIGSLHVTPHIKLDDVLKVPQFQVNLLSVSKLTRALQCIVMFFFDFCVVQDATTRKTIGLGKQHNGLYYLAQDQNPALAYAIHKHSDLWHQRLGHPSSGPLQVLAKVNPKIYFDSKHVCDICPLAKQTRLSFPSSFISSHAPFDLIHCDIWGPHRINSHSGACYFLTIVDDHTRYTWIHLMSFKSETQGILQSFISWVETQFNRCIKTLRTDNGTEISSMKQYLDTKGINYHHSCAYTPQQNGVVERKHRHLLNVGRALRFQANLPLKFWGESIQTACYLINRLPTPLLSHKSPYQLLHNKLPSYHHLRTFGCLCYATNLLPTHKFDQRARRCIFVGYPLGQKGYRVYDLDTNKFFSSQDVVFHEHIFPFHTNPQEEQHDVVVLPLPQTSYEPITTETTKPQADDQPPPLLSSLESTSNERTLHLDTIVSPPPPTTRRSDRIKQPNVHLRNFHLYHTAKVASSQSSSLSGTRHPLTRYISYAQLSPKYRNFVCAITTLVEPTTYEQAVLDPKWQEAMAAELHALEQNHTWTLTPLPYGHRPIGCKWVYKIKYNSDGTVERYKARLVAKGFTQREGIDYKETFSPVAKLTTVRCLLAIAAVRHWSLHQMDVQNAFLHGDLLEEVYMQLPLGFRQQGETPMVCRLNKSLYGLKQASRSWFRKFSATIQQDGFHQSRADYSLFTKISGNSFTAVLIYVDDMIITGNDENVIAALKESLHTKFRIKDLGQLRYFLGIEVARSTDGISISQRKYTLDILDEAGLLGAKPLSTPMEENNKLLPTVGDLLKNPSTYRRLVGQLIYLTITRPEISYSVHILSQFMQEPRKPHLHAVHHLLRYLKGAPGQGLYFPAKGNLLLRGFCDSDWARCSITRRSVTGYCIFLRGALISWKTKKQTTVSRSSVESEYRAMASITCELTWLRYLLDDLKVEHSQPAKLFCDSKAALHIAANPVYHERTKHIEIDCHVVRERIQSGAIVTAHVPSSCQLADLFTKPLNSSIFHSLLSKFGVLDIHAPT</sequence>
<evidence type="ECO:0000313" key="3">
    <source>
        <dbReference type="EMBL" id="WKA13379.1"/>
    </source>
</evidence>
<dbReference type="SUPFAM" id="SSF53098">
    <property type="entry name" value="Ribonuclease H-like"/>
    <property type="match status" value="1"/>
</dbReference>
<proteinExistence type="predicted"/>
<feature type="domain" description="Integrase catalytic" evidence="2">
    <location>
        <begin position="553"/>
        <end position="717"/>
    </location>
</feature>
<dbReference type="Pfam" id="PF00665">
    <property type="entry name" value="rve"/>
    <property type="match status" value="1"/>
</dbReference>
<name>A0ABY9E4B9_VITVI</name>
<dbReference type="InterPro" id="IPR012337">
    <property type="entry name" value="RNaseH-like_sf"/>
</dbReference>
<dbReference type="Pfam" id="PF14244">
    <property type="entry name" value="Retrotran_gag_3"/>
    <property type="match status" value="1"/>
</dbReference>
<dbReference type="InterPro" id="IPR043502">
    <property type="entry name" value="DNA/RNA_pol_sf"/>
</dbReference>
<accession>A0ABY9E4B9</accession>
<keyword evidence="1" id="KW-0064">Aspartyl protease</keyword>
<keyword evidence="1" id="KW-0378">Hydrolase</keyword>
<dbReference type="Gene3D" id="3.30.420.10">
    <property type="entry name" value="Ribonuclease H-like superfamily/Ribonuclease H"/>
    <property type="match status" value="1"/>
</dbReference>
<dbReference type="InterPro" id="IPR029472">
    <property type="entry name" value="Copia-like_N"/>
</dbReference>
<dbReference type="Pfam" id="PF07727">
    <property type="entry name" value="RVT_2"/>
    <property type="match status" value="1"/>
</dbReference>
<dbReference type="Pfam" id="PF13976">
    <property type="entry name" value="gag_pre-integrs"/>
    <property type="match status" value="1"/>
</dbReference>
<keyword evidence="1" id="KW-0645">Protease</keyword>
<dbReference type="PANTHER" id="PTHR11439">
    <property type="entry name" value="GAG-POL-RELATED RETROTRANSPOSON"/>
    <property type="match status" value="1"/>
</dbReference>
<gene>
    <name evidence="3" type="ORF">VitviT2T_030682</name>
</gene>
<evidence type="ECO:0000313" key="4">
    <source>
        <dbReference type="Proteomes" id="UP001227230"/>
    </source>
</evidence>
<dbReference type="InterPro" id="IPR036397">
    <property type="entry name" value="RNaseH_sf"/>
</dbReference>
<dbReference type="InterPro" id="IPR001584">
    <property type="entry name" value="Integrase_cat-core"/>
</dbReference>
<keyword evidence="4" id="KW-1185">Reference proteome</keyword>
<dbReference type="InterPro" id="IPR057670">
    <property type="entry name" value="SH3_retrovirus"/>
</dbReference>
<evidence type="ECO:0000259" key="2">
    <source>
        <dbReference type="PROSITE" id="PS50994"/>
    </source>
</evidence>
<dbReference type="Pfam" id="PF22936">
    <property type="entry name" value="Pol_BBD"/>
    <property type="match status" value="1"/>
</dbReference>
<reference evidence="3 4" key="1">
    <citation type="journal article" date="2023" name="Hortic Res">
        <title>The complete reference genome for grapevine (Vitis vinifera L.) genetics and breeding.</title>
        <authorList>
            <person name="Shi X."/>
            <person name="Cao S."/>
            <person name="Wang X."/>
            <person name="Huang S."/>
            <person name="Wang Y."/>
            <person name="Liu Z."/>
            <person name="Liu W."/>
            <person name="Leng X."/>
            <person name="Peng Y."/>
            <person name="Wang N."/>
            <person name="Wang Y."/>
            <person name="Ma Z."/>
            <person name="Xu X."/>
            <person name="Zhang F."/>
            <person name="Xue H."/>
            <person name="Zhong H."/>
            <person name="Wang Y."/>
            <person name="Zhang K."/>
            <person name="Velt A."/>
            <person name="Avia K."/>
            <person name="Holtgrawe D."/>
            <person name="Grimplet J."/>
            <person name="Matus J.T."/>
            <person name="Ware D."/>
            <person name="Wu X."/>
            <person name="Wang H."/>
            <person name="Liu C."/>
            <person name="Fang Y."/>
            <person name="Rustenholz C."/>
            <person name="Cheng Z."/>
            <person name="Xiao H."/>
            <person name="Zhou Y."/>
        </authorList>
    </citation>
    <scope>NUCLEOTIDE SEQUENCE [LARGE SCALE GENOMIC DNA]</scope>
    <source>
        <strain evidence="4">cv. Pinot noir / PN40024</strain>
        <tissue evidence="3">Leaf</tissue>
    </source>
</reference>
<dbReference type="EMBL" id="CP126666">
    <property type="protein sequence ID" value="WKA13379.1"/>
    <property type="molecule type" value="Genomic_DNA"/>
</dbReference>
<dbReference type="InterPro" id="IPR025724">
    <property type="entry name" value="GAG-pre-integrase_dom"/>
</dbReference>
<dbReference type="CDD" id="cd09272">
    <property type="entry name" value="RNase_HI_RT_Ty1"/>
    <property type="match status" value="1"/>
</dbReference>
<evidence type="ECO:0000256" key="1">
    <source>
        <dbReference type="ARBA" id="ARBA00022750"/>
    </source>
</evidence>
<dbReference type="PANTHER" id="PTHR11439:SF470">
    <property type="entry name" value="CYSTEINE-RICH RLK (RECEPTOR-LIKE PROTEIN KINASE) 8"/>
    <property type="match status" value="1"/>
</dbReference>